<dbReference type="PANTHER" id="PTHR17695">
    <property type="entry name" value="SMALL SUBUNIT PROCESSOME COMPONENT 20 HOMOLOG"/>
    <property type="match status" value="1"/>
</dbReference>
<dbReference type="PANTHER" id="PTHR17695:SF11">
    <property type="entry name" value="SMALL SUBUNIT PROCESSOME COMPONENT 20 HOMOLOG"/>
    <property type="match status" value="1"/>
</dbReference>
<sequence>MEDSATAKVLNEGQGANRYKYQSFNVRVNQLKIKITRQVGTTEASTVTSGSFFNDSLEEWKELNLSAPFVRFGLDVRNYCQTLPQLLYHKDDVVQLLINHLNEANVLALEPILDLTTQLAKDLDQELFPYFDSLLAAILPLVEFRDVSVIEWAFNCIASLFKKYSEQLRKDLRPTFKNGELICKHDIHDSGLTINNRYHFSRRLAPFLGEDNSQKPYLRNFAAESFSFLIRKAPLDHLREILAYILSQLQESPTEDFVEGIAKLLFETVKLVGNQFQHRGVDIVLREAILALKRDDTIEATEKSMSENATFRMLCKTLVLMIHYSTRDHFQGVCEMLLAELTATFETAITPENEERRWVNIAEMLALIRVCVSVRKSNRISDFAKIYEKTIKVSTMTLAQDSHAPAVVIREIVKLSTSLFAYSPLESVLFPGGLLLDSIYKHEDVSTVLAFSISLIGLKWKHYTQILLPHIVKYCATHWGSQHSCQIIVFLATLLTSDILELQPGMIAATVDEHGLLKFPSSKAPSTKKKGSVNDGSGHIVDGILSLLSEPCDWKAEADRLSHLNLEEGVNTGDEEMDQEVTAIPRIALVTAALSIVPHIASPFGVTTEAIMKLLQSLLEALSREDQSISLQKRAFVQGSAMATLHILLGETIEILAVICERAGDSGAELLASQWDITIKNALYSYGSNEVVLRGVAKYCTILRDSNIAEKRFSTEMLRELYPKLEKNLNSREHRRRLHTLQILSSFDVIAFNDKTSPEKMSSEYNLFAQCLAIEDIDVTVETYREKTMQIRKLNTMISSGRINDFYKTAPMRLALGILTINFQPLWADATTLLVKAAELYPDAFWELLFSELKRFEDEALLVESGLSAQAIADYHEMQTQFGLGVQIKEPKTKGINFDCPNYKRVRRSNKTAFELTAPSRQGLALTMHFIKVYSPGADRLDYWNYYGLILKALSEVPHIAEVHNRHLVQVFLKFIKDEYEPAWNRKDERDLDDDEQEYDAVEMLKILPKTAKDTKERLHLFLALFAKFKNPKQTYESHTLHELYLRLLTIGDAPLQTLALNCLFTFKSPALMPYQDNLKNMLDDVKFRDELSTFIIAESESCSIGALHREEAMPVIIRLLYGCMISRKGKSSAKAGMSARRKAVLTALGGCNIKELEFFFTLMLSPFDFGTAGLINDKFAFSEDESVERGSVGPLRKQIGFLNILEDVIRMMGTIITPFVPQLLKAVLCMINQAQERLVVDTGDQSNLGPEEGAIETLHGKQLKEVRQFGIKRLTKIFSLPISTFDFEPYVPAMFDSFLNRRIGRLDTESTQAPSAIMELFAAWANRKEYVMFLVKYNPHVLEKLYSCLTAKKVRDPVIAMVLEVIEEILSHCFEEKDEPEKPLTTQILIPYTDCLLDNLEVVLTNSSGDAKFGKDSFTKREISIISQIAAYVTDSAQAIKLIDLLLPSLKKNHRLVPEKTKADILRIIVNFLPLIPDLTPEHPVFVKYFNNLIILFSSLMARDCRILLVAIMAEFAKVDSSLESVSSLVAELNAFSTTRIDTPDFDRRMDAFNLLTNSLYKELNNRQWLPVLHNMLFYIRDPEEMSIRSNSTFGLTRFIDQCADLSVEDPQRDLLRNLLAHVVYPGLRRGFKSPIELVRYEFVAVLAHAVKRCPDQPQFSDMTPLLVGGDEEASFFNNIYHIQLHRRIRALNRFSEECAKGTFRTASLTQIFAPLIAHFIFEADKSIDHNLVTETVSTLGVIASKLPWAPYYALLKSYLKLIPRKADLEKILVRTVIAILDNFHFDIKNLEVSVEDAVAIVRKKVRAAKPKSAPKKAVAGDDDNNERPDEVGFSKSRKHDEDGDADMEEAPLPEIAQQGEIIPADDNDAEPEDVVEEHDEEDDNEDDEEGDDVDDQDAMEVELSPEEAAAALAFKIHDTVIKKLLPELHRYLTNRDDTSVMIRVPVALAITKLLKALPDVSLRTNLPGLLTSVCQILKSRQQEARDTTRETLIKITMFLGAGYFSFILKEMRGVLLRGYQLHVLGFTVHAMLTQLVPTLQVGELDYCLKDIVDVFVNDIFGETGIEKETDEITGKMKEAKSNLSFHSFELMAGIIEFKNMGLIMIPIKELLSETEAVKVMRKVDEVMRRLATGLNNNPRFETKEMLIFCHGLISQNLAISKTKEEIKKDKSRMEINYTVDTRRPGQLVTDCFPANAHRFVAFGLGIFRASLTRNKFDVRSPEQLALLDPFVDIVGNGVFAKYPEVIQQSLKIMCILAKIKLPSLDRGLPVVIKQTFVLLKAQGSTKSELAQSCFKMLAVAIRECKKVVIKEEQLTMLLNMIQPDLEEPERQTTTFSLIRAIISRQFVVPEMYDIMMNVSEIMVTSQSQQAREECRRALLQFLLDYPQGRGRLRNQMNFLVKNLSYVFESGRQSVMEMMHVIIQKFADEVLMEYAELFFLALVMQLVNDDSSKCREMSGALIKALFQRMSRPKLDNSYLLLGKWFDQTEQRNLQRAASQVYGLAVEAFGQSFKKQIPTLLPRLKSALESSLTILEEAQEQQAAAAADKFEELREDAMDMDAEWEVGYYALNTFTKLVKQFPNVINSTEVTTLWPLIREHMLHPHAWVRLSATRLFGVLFSGIDPTTRSPIHENNKEGAAGDLELSREMLKSVAQNLCEQLKSEYLSKDLGGQIVKNLFFIAKCFYALPAELEPVVEKEQDEEEEEEDEEEEDDQEDQDAEDGDSETTVTTETKQHPVKRSLLWLVKRMSFLSRGAAMRKQTNHSTTQQTCIFQCMAAITTHIRAEELKPYLIPIVAPIYRIVNDETSKGTDSEELKKLGSEVLDLVQKRAGTTAYFAAYNRVRQHVLDVRRERKQQRVMQAMNDPEARARRRIQKNEMKSRKRQLKTKEFAKDKVRLTTIKKRRMD</sequence>
<dbReference type="Pfam" id="PF20416">
    <property type="entry name" value="UTP20"/>
    <property type="match status" value="1"/>
</dbReference>
<dbReference type="SUPFAM" id="SSF48371">
    <property type="entry name" value="ARM repeat"/>
    <property type="match status" value="3"/>
</dbReference>
<feature type="domain" description="U3 small nucleolar RNA-associated protein 20 C-terminal" evidence="5">
    <location>
        <begin position="2571"/>
        <end position="2888"/>
    </location>
</feature>
<feature type="coiled-coil region" evidence="1">
    <location>
        <begin position="2536"/>
        <end position="2563"/>
    </location>
</feature>
<evidence type="ECO:0000256" key="2">
    <source>
        <dbReference type="SAM" id="MobiDB-lite"/>
    </source>
</evidence>
<dbReference type="Pfam" id="PF23099">
    <property type="entry name" value="UTP20_C"/>
    <property type="match status" value="1"/>
</dbReference>
<dbReference type="InterPro" id="IPR046523">
    <property type="entry name" value="UTP20_dom"/>
</dbReference>
<dbReference type="Gene3D" id="1.25.10.10">
    <property type="entry name" value="Leucine-rich Repeat Variant"/>
    <property type="match status" value="3"/>
</dbReference>
<evidence type="ECO:0000259" key="5">
    <source>
        <dbReference type="Pfam" id="PF23099"/>
    </source>
</evidence>
<protein>
    <submittedName>
        <fullName evidence="6">U3 snoRNP protein</fullName>
    </submittedName>
</protein>
<evidence type="ECO:0000313" key="7">
    <source>
        <dbReference type="Proteomes" id="UP000738325"/>
    </source>
</evidence>
<dbReference type="InterPro" id="IPR011430">
    <property type="entry name" value="UTP20_N"/>
</dbReference>
<dbReference type="EMBL" id="JAAAIP010000216">
    <property type="protein sequence ID" value="KAG0322257.1"/>
    <property type="molecule type" value="Genomic_DNA"/>
</dbReference>
<evidence type="ECO:0000259" key="3">
    <source>
        <dbReference type="Pfam" id="PF07539"/>
    </source>
</evidence>
<accession>A0A9P6RMC3</accession>
<dbReference type="Proteomes" id="UP000738325">
    <property type="component" value="Unassembled WGS sequence"/>
</dbReference>
<evidence type="ECO:0000313" key="6">
    <source>
        <dbReference type="EMBL" id="KAG0322257.1"/>
    </source>
</evidence>
<evidence type="ECO:0000259" key="4">
    <source>
        <dbReference type="Pfam" id="PF20416"/>
    </source>
</evidence>
<dbReference type="InterPro" id="IPR011989">
    <property type="entry name" value="ARM-like"/>
</dbReference>
<dbReference type="InterPro" id="IPR057525">
    <property type="entry name" value="UTP20_C"/>
</dbReference>
<gene>
    <name evidence="6" type="primary">UTP20</name>
    <name evidence="6" type="ORF">BGZ99_003410</name>
</gene>
<feature type="domain" description="U3 small nucleolar RNA-associated protein 20" evidence="4">
    <location>
        <begin position="1938"/>
        <end position="2155"/>
    </location>
</feature>
<evidence type="ECO:0000256" key="1">
    <source>
        <dbReference type="SAM" id="Coils"/>
    </source>
</evidence>
<organism evidence="6 7">
    <name type="scientific">Dissophora globulifera</name>
    <dbReference type="NCBI Taxonomy" id="979702"/>
    <lineage>
        <taxon>Eukaryota</taxon>
        <taxon>Fungi</taxon>
        <taxon>Fungi incertae sedis</taxon>
        <taxon>Mucoromycota</taxon>
        <taxon>Mortierellomycotina</taxon>
        <taxon>Mortierellomycetes</taxon>
        <taxon>Mortierellales</taxon>
        <taxon>Mortierellaceae</taxon>
        <taxon>Dissophora</taxon>
    </lineage>
</organism>
<keyword evidence="7" id="KW-1185">Reference proteome</keyword>
<feature type="compositionally biased region" description="Acidic residues" evidence="2">
    <location>
        <begin position="2699"/>
        <end position="2725"/>
    </location>
</feature>
<reference evidence="6" key="1">
    <citation type="journal article" date="2020" name="Fungal Divers.">
        <title>Resolving the Mortierellaceae phylogeny through synthesis of multi-gene phylogenetics and phylogenomics.</title>
        <authorList>
            <person name="Vandepol N."/>
            <person name="Liber J."/>
            <person name="Desiro A."/>
            <person name="Na H."/>
            <person name="Kennedy M."/>
            <person name="Barry K."/>
            <person name="Grigoriev I.V."/>
            <person name="Miller A.N."/>
            <person name="O'Donnell K."/>
            <person name="Stajich J.E."/>
            <person name="Bonito G."/>
        </authorList>
    </citation>
    <scope>NUCLEOTIDE SEQUENCE</scope>
    <source>
        <strain evidence="6">REB-010B</strain>
    </source>
</reference>
<feature type="compositionally biased region" description="Acidic residues" evidence="2">
    <location>
        <begin position="1844"/>
        <end position="1853"/>
    </location>
</feature>
<dbReference type="GO" id="GO:0030686">
    <property type="term" value="C:90S preribosome"/>
    <property type="evidence" value="ECO:0007669"/>
    <property type="project" value="TreeGrafter"/>
</dbReference>
<keyword evidence="1" id="KW-0175">Coiled coil</keyword>
<dbReference type="OrthoDB" id="360653at2759"/>
<proteinExistence type="predicted"/>
<comment type="caution">
    <text evidence="6">The sequence shown here is derived from an EMBL/GenBank/DDBJ whole genome shotgun (WGS) entry which is preliminary data.</text>
</comment>
<feature type="region of interest" description="Disordered" evidence="2">
    <location>
        <begin position="1813"/>
        <end position="1897"/>
    </location>
</feature>
<feature type="region of interest" description="Disordered" evidence="2">
    <location>
        <begin position="2696"/>
        <end position="2735"/>
    </location>
</feature>
<name>A0A9P6RMC3_9FUNG</name>
<feature type="compositionally biased region" description="Acidic residues" evidence="2">
    <location>
        <begin position="1865"/>
        <end position="1897"/>
    </location>
</feature>
<dbReference type="InterPro" id="IPR052575">
    <property type="entry name" value="SSU_processome_comp_20"/>
</dbReference>
<feature type="domain" description="U3 small nucleolar RNA-associated protein 20 N-terminal" evidence="3">
    <location>
        <begin position="1014"/>
        <end position="1635"/>
    </location>
</feature>
<dbReference type="Pfam" id="PF07539">
    <property type="entry name" value="UTP20_N"/>
    <property type="match status" value="1"/>
</dbReference>
<dbReference type="InterPro" id="IPR016024">
    <property type="entry name" value="ARM-type_fold"/>
</dbReference>
<dbReference type="GO" id="GO:0032040">
    <property type="term" value="C:small-subunit processome"/>
    <property type="evidence" value="ECO:0007669"/>
    <property type="project" value="TreeGrafter"/>
</dbReference>